<dbReference type="OrthoDB" id="1741478at2759"/>
<evidence type="ECO:0000256" key="1">
    <source>
        <dbReference type="ARBA" id="ARBA00022527"/>
    </source>
</evidence>
<protein>
    <submittedName>
        <fullName evidence="5">Tyrosine-protein kinase</fullName>
    </submittedName>
</protein>
<dbReference type="PANTHER" id="PTHR47989">
    <property type="entry name" value="OS01G0750732 PROTEIN"/>
    <property type="match status" value="1"/>
</dbReference>
<dbReference type="Pfam" id="PF07714">
    <property type="entry name" value="PK_Tyr_Ser-Thr"/>
    <property type="match status" value="1"/>
</dbReference>
<gene>
    <name evidence="5" type="ORF">PanWU01x14_207760</name>
</gene>
<evidence type="ECO:0000256" key="2">
    <source>
        <dbReference type="ARBA" id="ARBA00022741"/>
    </source>
</evidence>
<dbReference type="GO" id="GO:0004674">
    <property type="term" value="F:protein serine/threonine kinase activity"/>
    <property type="evidence" value="ECO:0007669"/>
    <property type="project" value="UniProtKB-KW"/>
</dbReference>
<name>A0A2P5BV66_PARAD</name>
<dbReference type="InterPro" id="IPR001245">
    <property type="entry name" value="Ser-Thr/Tyr_kinase_cat_dom"/>
</dbReference>
<dbReference type="PANTHER" id="PTHR47989:SF47">
    <property type="entry name" value="SERINE_THREONINE-PROTEIN KINASE PBL28-RELATED"/>
    <property type="match status" value="1"/>
</dbReference>
<dbReference type="EMBL" id="JXTB01000216">
    <property type="protein sequence ID" value="PON52666.1"/>
    <property type="molecule type" value="Genomic_DNA"/>
</dbReference>
<keyword evidence="6" id="KW-1185">Reference proteome</keyword>
<keyword evidence="3" id="KW-0067">ATP-binding</keyword>
<keyword evidence="5" id="KW-0418">Kinase</keyword>
<dbReference type="InterPro" id="IPR011009">
    <property type="entry name" value="Kinase-like_dom_sf"/>
</dbReference>
<organism evidence="5 6">
    <name type="scientific">Parasponia andersonii</name>
    <name type="common">Sponia andersonii</name>
    <dbReference type="NCBI Taxonomy" id="3476"/>
    <lineage>
        <taxon>Eukaryota</taxon>
        <taxon>Viridiplantae</taxon>
        <taxon>Streptophyta</taxon>
        <taxon>Embryophyta</taxon>
        <taxon>Tracheophyta</taxon>
        <taxon>Spermatophyta</taxon>
        <taxon>Magnoliopsida</taxon>
        <taxon>eudicotyledons</taxon>
        <taxon>Gunneridae</taxon>
        <taxon>Pentapetalae</taxon>
        <taxon>rosids</taxon>
        <taxon>fabids</taxon>
        <taxon>Rosales</taxon>
        <taxon>Cannabaceae</taxon>
        <taxon>Parasponia</taxon>
    </lineage>
</organism>
<keyword evidence="1" id="KW-0723">Serine/threonine-protein kinase</keyword>
<evidence type="ECO:0000313" key="6">
    <source>
        <dbReference type="Proteomes" id="UP000237105"/>
    </source>
</evidence>
<feature type="domain" description="Protein kinase" evidence="4">
    <location>
        <begin position="76"/>
        <end position="202"/>
    </location>
</feature>
<sequence>TESHSPTTTNNQFISMEATKARVLCAKLISFIRKRIRLKNSRTRTRNPNPTLDKSGSFHPSLQTSTSEIIAATDNFSSDLIVGYSRFGFVYMAELPSGLKLAVKKLNPYAFQCFTEFRSELEILGKIRHRNVARILGYCVSGADRILLYELHEEGNLGVHLQCANDMSYLVSPLPCETRCKIVMGVAKGLAYMHDLDKPHYP</sequence>
<keyword evidence="2" id="KW-0547">Nucleotide-binding</keyword>
<feature type="non-terminal residue" evidence="5">
    <location>
        <position position="1"/>
    </location>
</feature>
<dbReference type="SUPFAM" id="SSF56112">
    <property type="entry name" value="Protein kinase-like (PK-like)"/>
    <property type="match status" value="1"/>
</dbReference>
<evidence type="ECO:0000313" key="5">
    <source>
        <dbReference type="EMBL" id="PON52666.1"/>
    </source>
</evidence>
<dbReference type="InterPro" id="IPR000719">
    <property type="entry name" value="Prot_kinase_dom"/>
</dbReference>
<dbReference type="Proteomes" id="UP000237105">
    <property type="component" value="Unassembled WGS sequence"/>
</dbReference>
<proteinExistence type="predicted"/>
<dbReference type="GO" id="GO:0005524">
    <property type="term" value="F:ATP binding"/>
    <property type="evidence" value="ECO:0007669"/>
    <property type="project" value="UniProtKB-KW"/>
</dbReference>
<dbReference type="Gene3D" id="3.30.200.20">
    <property type="entry name" value="Phosphorylase Kinase, domain 1"/>
    <property type="match status" value="1"/>
</dbReference>
<evidence type="ECO:0000259" key="4">
    <source>
        <dbReference type="PROSITE" id="PS50011"/>
    </source>
</evidence>
<reference evidence="6" key="1">
    <citation type="submission" date="2016-06" db="EMBL/GenBank/DDBJ databases">
        <title>Parallel loss of symbiosis genes in relatives of nitrogen-fixing non-legume Parasponia.</title>
        <authorList>
            <person name="Van Velzen R."/>
            <person name="Holmer R."/>
            <person name="Bu F."/>
            <person name="Rutten L."/>
            <person name="Van Zeijl A."/>
            <person name="Liu W."/>
            <person name="Santuari L."/>
            <person name="Cao Q."/>
            <person name="Sharma T."/>
            <person name="Shen D."/>
            <person name="Roswanjaya Y."/>
            <person name="Wardhani T."/>
            <person name="Kalhor M.S."/>
            <person name="Jansen J."/>
            <person name="Van den Hoogen J."/>
            <person name="Gungor B."/>
            <person name="Hartog M."/>
            <person name="Hontelez J."/>
            <person name="Verver J."/>
            <person name="Yang W.-C."/>
            <person name="Schijlen E."/>
            <person name="Repin R."/>
            <person name="Schilthuizen M."/>
            <person name="Schranz E."/>
            <person name="Heidstra R."/>
            <person name="Miyata K."/>
            <person name="Fedorova E."/>
            <person name="Kohlen W."/>
            <person name="Bisseling T."/>
            <person name="Smit S."/>
            <person name="Geurts R."/>
        </authorList>
    </citation>
    <scope>NUCLEOTIDE SEQUENCE [LARGE SCALE GENOMIC DNA]</scope>
    <source>
        <strain evidence="6">cv. WU1-14</strain>
    </source>
</reference>
<evidence type="ECO:0000256" key="3">
    <source>
        <dbReference type="ARBA" id="ARBA00022840"/>
    </source>
</evidence>
<keyword evidence="5" id="KW-0808">Transferase</keyword>
<dbReference type="AlphaFoldDB" id="A0A2P5BV66"/>
<accession>A0A2P5BV66</accession>
<dbReference type="PROSITE" id="PS50011">
    <property type="entry name" value="PROTEIN_KINASE_DOM"/>
    <property type="match status" value="1"/>
</dbReference>
<comment type="caution">
    <text evidence="5">The sequence shown here is derived from an EMBL/GenBank/DDBJ whole genome shotgun (WGS) entry which is preliminary data.</text>
</comment>